<proteinExistence type="predicted"/>
<comment type="caution">
    <text evidence="1">The sequence shown here is derived from an EMBL/GenBank/DDBJ whole genome shotgun (WGS) entry which is preliminary data.</text>
</comment>
<sequence length="63" mass="6792">MKMCGKCGSLVGAELARDKAGHYSLQIAFSLIASKLCSHRELHFRSRLGLALMKVSAPLKTCG</sequence>
<evidence type="ECO:0000313" key="1">
    <source>
        <dbReference type="EMBL" id="MCI8211264.1"/>
    </source>
</evidence>
<dbReference type="EMBL" id="LOHG01000010">
    <property type="protein sequence ID" value="MCI8211264.1"/>
    <property type="molecule type" value="Genomic_DNA"/>
</dbReference>
<evidence type="ECO:0000313" key="2">
    <source>
        <dbReference type="Proteomes" id="UP001320513"/>
    </source>
</evidence>
<organism evidence="1 2">
    <name type="scientific">Pseudomonas maioricensis</name>
    <dbReference type="NCBI Taxonomy" id="1766623"/>
    <lineage>
        <taxon>Bacteria</taxon>
        <taxon>Pseudomonadati</taxon>
        <taxon>Pseudomonadota</taxon>
        <taxon>Gammaproteobacteria</taxon>
        <taxon>Pseudomonadales</taxon>
        <taxon>Pseudomonadaceae</taxon>
        <taxon>Pseudomonas</taxon>
    </lineage>
</organism>
<accession>A0ABS9ZL07</accession>
<reference evidence="1 2" key="1">
    <citation type="submission" date="2015-12" db="EMBL/GenBank/DDBJ databases">
        <title>Phylogenomics in the description of a new species in the Pseudomonas syringae group.</title>
        <authorList>
            <person name="Busquets A."/>
            <person name="Gomila M."/>
            <person name="Beiki F."/>
            <person name="Rahimian H."/>
            <person name="Mulet M."/>
            <person name="Sanchez D."/>
            <person name="Garcia-Valdes E."/>
            <person name="Lalucat J."/>
        </authorList>
    </citation>
    <scope>NUCLEOTIDE SEQUENCE [LARGE SCALE GENOMIC DNA]</scope>
    <source>
        <strain evidence="1 2">S25</strain>
    </source>
</reference>
<gene>
    <name evidence="1" type="ORF">AUC61_17185</name>
</gene>
<dbReference type="Proteomes" id="UP001320513">
    <property type="component" value="Unassembled WGS sequence"/>
</dbReference>
<keyword evidence="2" id="KW-1185">Reference proteome</keyword>
<name>A0ABS9ZL07_9PSED</name>
<protein>
    <submittedName>
        <fullName evidence="1">Uncharacterized protein</fullName>
    </submittedName>
</protein>